<evidence type="ECO:0000256" key="6">
    <source>
        <dbReference type="ARBA" id="ARBA00023136"/>
    </source>
</evidence>
<sequence>MSRSASLRNYVLARLLLAPLMIWTIITLVFLLLRATPGDPIDALLGSRAPEAAKEALRSQLGLDAPLWLQYIRYLGDLLRLDLGTSLSSQGQTVWQIIAAHFPATVELTLGGLLVAAVVGITIGAIAASRPNSAIDAGGRLFGILTYAVPMYWFGMILQLVFAVQLRWFPIGTRFPLTMAPPAGPTGLYVVDSLLHANLAQCLTALYYLVLPCLTLGILISGIFERMVRVNLKQTLRADYVEAARARGIPERRIVVVHALKNALIPVITILGLTFASMLGGAVLTEVTFSWPGLANRLYEAISQRDYPVVQGLMVFFAAIVALMSILIDVLNAYIDPRIRY</sequence>
<proteinExistence type="inferred from homology"/>
<evidence type="ECO:0000256" key="3">
    <source>
        <dbReference type="ARBA" id="ARBA00022475"/>
    </source>
</evidence>
<evidence type="ECO:0000259" key="8">
    <source>
        <dbReference type="PROSITE" id="PS50928"/>
    </source>
</evidence>
<accession>A0ABW6IIP7</accession>
<comment type="similarity">
    <text evidence="7">Belongs to the binding-protein-dependent transport system permease family.</text>
</comment>
<protein>
    <submittedName>
        <fullName evidence="9">ABC transporter permease</fullName>
    </submittedName>
</protein>
<evidence type="ECO:0000313" key="9">
    <source>
        <dbReference type="EMBL" id="MFE4108083.1"/>
    </source>
</evidence>
<evidence type="ECO:0000256" key="2">
    <source>
        <dbReference type="ARBA" id="ARBA00022448"/>
    </source>
</evidence>
<feature type="transmembrane region" description="Helical" evidence="7">
    <location>
        <begin position="12"/>
        <end position="33"/>
    </location>
</feature>
<evidence type="ECO:0000256" key="4">
    <source>
        <dbReference type="ARBA" id="ARBA00022692"/>
    </source>
</evidence>
<dbReference type="Pfam" id="PF00528">
    <property type="entry name" value="BPD_transp_1"/>
    <property type="match status" value="1"/>
</dbReference>
<dbReference type="InterPro" id="IPR035906">
    <property type="entry name" value="MetI-like_sf"/>
</dbReference>
<comment type="caution">
    <text evidence="9">The sequence shown here is derived from an EMBL/GenBank/DDBJ whole genome shotgun (WGS) entry which is preliminary data.</text>
</comment>
<name>A0ABW6IIP7_9CYAN</name>
<dbReference type="Pfam" id="PF19300">
    <property type="entry name" value="BPD_transp_1_N"/>
    <property type="match status" value="1"/>
</dbReference>
<dbReference type="CDD" id="cd06261">
    <property type="entry name" value="TM_PBP2"/>
    <property type="match status" value="1"/>
</dbReference>
<feature type="transmembrane region" description="Helical" evidence="7">
    <location>
        <begin position="313"/>
        <end position="335"/>
    </location>
</feature>
<reference evidence="9 10" key="1">
    <citation type="submission" date="2024-10" db="EMBL/GenBank/DDBJ databases">
        <authorList>
            <person name="Ratan Roy A."/>
            <person name="Morales Sandoval P.H."/>
            <person name="De Los Santos Villalobos S."/>
            <person name="Chakraborty S."/>
            <person name="Mukherjee J."/>
        </authorList>
    </citation>
    <scope>NUCLEOTIDE SEQUENCE [LARGE SCALE GENOMIC DNA]</scope>
    <source>
        <strain evidence="9 10">S1</strain>
    </source>
</reference>
<keyword evidence="3" id="KW-1003">Cell membrane</keyword>
<organism evidence="9 10">
    <name type="scientific">Almyronema epifaneia S1</name>
    <dbReference type="NCBI Taxonomy" id="2991925"/>
    <lineage>
        <taxon>Bacteria</taxon>
        <taxon>Bacillati</taxon>
        <taxon>Cyanobacteriota</taxon>
        <taxon>Cyanophyceae</taxon>
        <taxon>Nodosilineales</taxon>
        <taxon>Nodosilineaceae</taxon>
        <taxon>Almyronema</taxon>
        <taxon>Almyronema epifaneia</taxon>
    </lineage>
</organism>
<evidence type="ECO:0000256" key="7">
    <source>
        <dbReference type="RuleBase" id="RU363032"/>
    </source>
</evidence>
<dbReference type="Proteomes" id="UP001600165">
    <property type="component" value="Unassembled WGS sequence"/>
</dbReference>
<dbReference type="PROSITE" id="PS50928">
    <property type="entry name" value="ABC_TM1"/>
    <property type="match status" value="1"/>
</dbReference>
<dbReference type="Gene3D" id="1.10.3720.10">
    <property type="entry name" value="MetI-like"/>
    <property type="match status" value="1"/>
</dbReference>
<evidence type="ECO:0000256" key="5">
    <source>
        <dbReference type="ARBA" id="ARBA00022989"/>
    </source>
</evidence>
<dbReference type="PANTHER" id="PTHR43163:SF6">
    <property type="entry name" value="DIPEPTIDE TRANSPORT SYSTEM PERMEASE PROTEIN DPPB-RELATED"/>
    <property type="match status" value="1"/>
</dbReference>
<keyword evidence="6 7" id="KW-0472">Membrane</keyword>
<keyword evidence="2 7" id="KW-0813">Transport</keyword>
<feature type="transmembrane region" description="Helical" evidence="7">
    <location>
        <begin position="205"/>
        <end position="224"/>
    </location>
</feature>
<dbReference type="SUPFAM" id="SSF161098">
    <property type="entry name" value="MetI-like"/>
    <property type="match status" value="1"/>
</dbReference>
<feature type="transmembrane region" description="Helical" evidence="7">
    <location>
        <begin position="110"/>
        <end position="129"/>
    </location>
</feature>
<feature type="transmembrane region" description="Helical" evidence="7">
    <location>
        <begin position="141"/>
        <end position="164"/>
    </location>
</feature>
<evidence type="ECO:0000313" key="10">
    <source>
        <dbReference type="Proteomes" id="UP001600165"/>
    </source>
</evidence>
<dbReference type="PANTHER" id="PTHR43163">
    <property type="entry name" value="DIPEPTIDE TRANSPORT SYSTEM PERMEASE PROTEIN DPPB-RELATED"/>
    <property type="match status" value="1"/>
</dbReference>
<keyword evidence="5 7" id="KW-1133">Transmembrane helix</keyword>
<feature type="domain" description="ABC transmembrane type-1" evidence="8">
    <location>
        <begin position="102"/>
        <end position="332"/>
    </location>
</feature>
<keyword evidence="10" id="KW-1185">Reference proteome</keyword>
<dbReference type="EMBL" id="JBHZOL010000099">
    <property type="protein sequence ID" value="MFE4108083.1"/>
    <property type="molecule type" value="Genomic_DNA"/>
</dbReference>
<comment type="subcellular location">
    <subcellularLocation>
        <location evidence="1 7">Cell membrane</location>
        <topology evidence="1 7">Multi-pass membrane protein</topology>
    </subcellularLocation>
</comment>
<dbReference type="InterPro" id="IPR045621">
    <property type="entry name" value="BPD_transp_1_N"/>
</dbReference>
<evidence type="ECO:0000256" key="1">
    <source>
        <dbReference type="ARBA" id="ARBA00004651"/>
    </source>
</evidence>
<dbReference type="RefSeq" id="WP_377967455.1">
    <property type="nucleotide sequence ID" value="NZ_JBHZOL010000099.1"/>
</dbReference>
<gene>
    <name evidence="9" type="ORF">ACFVKH_17510</name>
</gene>
<dbReference type="InterPro" id="IPR000515">
    <property type="entry name" value="MetI-like"/>
</dbReference>
<keyword evidence="4 7" id="KW-0812">Transmembrane</keyword>
<feature type="transmembrane region" description="Helical" evidence="7">
    <location>
        <begin position="263"/>
        <end position="284"/>
    </location>
</feature>